<dbReference type="AlphaFoldDB" id="A0A2P2MCU0"/>
<dbReference type="EMBL" id="GGEC01047511">
    <property type="protein sequence ID" value="MBX27995.1"/>
    <property type="molecule type" value="Transcribed_RNA"/>
</dbReference>
<reference evidence="1" key="1">
    <citation type="submission" date="2018-02" db="EMBL/GenBank/DDBJ databases">
        <title>Rhizophora mucronata_Transcriptome.</title>
        <authorList>
            <person name="Meera S.P."/>
            <person name="Sreeshan A."/>
            <person name="Augustine A."/>
        </authorList>
    </citation>
    <scope>NUCLEOTIDE SEQUENCE</scope>
    <source>
        <tissue evidence="1">Leaf</tissue>
    </source>
</reference>
<dbReference type="InterPro" id="IPR023393">
    <property type="entry name" value="START-like_dom_sf"/>
</dbReference>
<dbReference type="PANTHER" id="PTHR34560:SF1">
    <property type="entry name" value="START DOMAIN-CONTAINING PROTEIN"/>
    <property type="match status" value="1"/>
</dbReference>
<dbReference type="EMBL" id="GGEC01047517">
    <property type="protein sequence ID" value="MBX28001.1"/>
    <property type="molecule type" value="Transcribed_RNA"/>
</dbReference>
<sequence>MGKSGKIGQYRERLDKTLAAAELTNIDALKTLIRKQILHSSPNEYEGCSENVIEKRATEVSNFLDMLRSASISESKVSKTTDGSPGEWKLKDDNEDYRVMYREGPKGSPFHTLLVEGYVDGPLDSCLCISWESNMYKKWWVLFRLCVASFCSTTCQWDLLGMLHNMLSILYMFVNNILCIQLQSFLQLLNEDAVVAPSMT</sequence>
<protein>
    <submittedName>
        <fullName evidence="1">Uncharacterized protein MANES_09G043100</fullName>
    </submittedName>
</protein>
<dbReference type="SUPFAM" id="SSF55961">
    <property type="entry name" value="Bet v1-like"/>
    <property type="match status" value="1"/>
</dbReference>
<evidence type="ECO:0000313" key="1">
    <source>
        <dbReference type="EMBL" id="MBX28007.1"/>
    </source>
</evidence>
<proteinExistence type="predicted"/>
<dbReference type="Gene3D" id="3.30.530.20">
    <property type="match status" value="1"/>
</dbReference>
<accession>A0A2P2MCU0</accession>
<dbReference type="EMBL" id="GGEC01047526">
    <property type="protein sequence ID" value="MBX28010.1"/>
    <property type="molecule type" value="Transcribed_RNA"/>
</dbReference>
<dbReference type="EMBL" id="GGEC01047520">
    <property type="protein sequence ID" value="MBX28004.1"/>
    <property type="molecule type" value="Transcribed_RNA"/>
</dbReference>
<organism evidence="1">
    <name type="scientific">Rhizophora mucronata</name>
    <name type="common">Asiatic mangrove</name>
    <dbReference type="NCBI Taxonomy" id="61149"/>
    <lineage>
        <taxon>Eukaryota</taxon>
        <taxon>Viridiplantae</taxon>
        <taxon>Streptophyta</taxon>
        <taxon>Embryophyta</taxon>
        <taxon>Tracheophyta</taxon>
        <taxon>Spermatophyta</taxon>
        <taxon>Magnoliopsida</taxon>
        <taxon>eudicotyledons</taxon>
        <taxon>Gunneridae</taxon>
        <taxon>Pentapetalae</taxon>
        <taxon>rosids</taxon>
        <taxon>fabids</taxon>
        <taxon>Malpighiales</taxon>
        <taxon>Rhizophoraceae</taxon>
        <taxon>Rhizophora</taxon>
    </lineage>
</organism>
<dbReference type="EMBL" id="GGEC01047523">
    <property type="protein sequence ID" value="MBX28007.1"/>
    <property type="molecule type" value="Transcribed_RNA"/>
</dbReference>
<name>A0A2P2MCU0_RHIMU</name>
<dbReference type="PANTHER" id="PTHR34560">
    <property type="entry name" value="POLYKETIDE CYCLASE/DEHYDRASE/LIPID TRANSPORT SUPERFAMILY PROTEIN"/>
    <property type="match status" value="1"/>
</dbReference>